<evidence type="ECO:0000313" key="2">
    <source>
        <dbReference type="Proteomes" id="UP000789901"/>
    </source>
</evidence>
<dbReference type="EMBL" id="CAJVQB010112450">
    <property type="protein sequence ID" value="CAG8852483.1"/>
    <property type="molecule type" value="Genomic_DNA"/>
</dbReference>
<sequence length="101" mass="11331">CQPYSERSILKALKHAQETILEDTLQIGTNFVDKPTISFFKDKATTPPDTQLIFMDMKIQQAPFPIPPIYPGTCLLAVDERSSELVVEAKILSNQRIVPVT</sequence>
<organism evidence="1 2">
    <name type="scientific">Gigaspora margarita</name>
    <dbReference type="NCBI Taxonomy" id="4874"/>
    <lineage>
        <taxon>Eukaryota</taxon>
        <taxon>Fungi</taxon>
        <taxon>Fungi incertae sedis</taxon>
        <taxon>Mucoromycota</taxon>
        <taxon>Glomeromycotina</taxon>
        <taxon>Glomeromycetes</taxon>
        <taxon>Diversisporales</taxon>
        <taxon>Gigasporaceae</taxon>
        <taxon>Gigaspora</taxon>
    </lineage>
</organism>
<comment type="caution">
    <text evidence="1">The sequence shown here is derived from an EMBL/GenBank/DDBJ whole genome shotgun (WGS) entry which is preliminary data.</text>
</comment>
<name>A0ABN7XB48_GIGMA</name>
<feature type="non-terminal residue" evidence="1">
    <location>
        <position position="101"/>
    </location>
</feature>
<accession>A0ABN7XB48</accession>
<protein>
    <submittedName>
        <fullName evidence="1">28247_t:CDS:1</fullName>
    </submittedName>
</protein>
<gene>
    <name evidence="1" type="ORF">GMARGA_LOCUS41304</name>
</gene>
<feature type="non-terminal residue" evidence="1">
    <location>
        <position position="1"/>
    </location>
</feature>
<evidence type="ECO:0000313" key="1">
    <source>
        <dbReference type="EMBL" id="CAG8852483.1"/>
    </source>
</evidence>
<reference evidence="1 2" key="1">
    <citation type="submission" date="2021-06" db="EMBL/GenBank/DDBJ databases">
        <authorList>
            <person name="Kallberg Y."/>
            <person name="Tangrot J."/>
            <person name="Rosling A."/>
        </authorList>
    </citation>
    <scope>NUCLEOTIDE SEQUENCE [LARGE SCALE GENOMIC DNA]</scope>
    <source>
        <strain evidence="1 2">120-4 pot B 10/14</strain>
    </source>
</reference>
<keyword evidence="2" id="KW-1185">Reference proteome</keyword>
<proteinExistence type="predicted"/>
<dbReference type="Proteomes" id="UP000789901">
    <property type="component" value="Unassembled WGS sequence"/>
</dbReference>